<comment type="similarity">
    <text evidence="1">Belongs to the NOB1 family.</text>
</comment>
<dbReference type="GO" id="GO:0030490">
    <property type="term" value="P:maturation of SSU-rRNA"/>
    <property type="evidence" value="ECO:0007669"/>
    <property type="project" value="TreeGrafter"/>
</dbReference>
<dbReference type="InterPro" id="IPR039907">
    <property type="entry name" value="NOB1"/>
</dbReference>
<dbReference type="FunFam" id="3.40.50.1010:FF:000020">
    <property type="entry name" value="20S-pre-rRNA D-site endonuclease NOB1"/>
    <property type="match status" value="1"/>
</dbReference>
<feature type="domain" description="PIN" evidence="9">
    <location>
        <begin position="30"/>
        <end position="138"/>
    </location>
</feature>
<protein>
    <recommendedName>
        <fullName evidence="2">Endoribonuclease Nob1</fullName>
    </recommendedName>
</protein>
<dbReference type="GO" id="GO:0030688">
    <property type="term" value="C:preribosome, small subunit precursor"/>
    <property type="evidence" value="ECO:0007669"/>
    <property type="project" value="TreeGrafter"/>
</dbReference>
<organism evidence="10 11">
    <name type="scientific">Candidatus Terraquivivens tikiterensis</name>
    <dbReference type="NCBI Taxonomy" id="1980982"/>
    <lineage>
        <taxon>Archaea</taxon>
        <taxon>Nitrososphaerota</taxon>
        <taxon>Candidatus Wolframiiraptoraceae</taxon>
        <taxon>Candidatus Terraquivivens</taxon>
    </lineage>
</organism>
<evidence type="ECO:0000256" key="4">
    <source>
        <dbReference type="ARBA" id="ARBA00022722"/>
    </source>
</evidence>
<dbReference type="Pfam" id="PF17146">
    <property type="entry name" value="PIN_6"/>
    <property type="match status" value="1"/>
</dbReference>
<keyword evidence="6" id="KW-0378">Hydrolase</keyword>
<dbReference type="PANTHER" id="PTHR12814:SF2">
    <property type="entry name" value="RNA-BINDING PROTEIN NOB1"/>
    <property type="match status" value="1"/>
</dbReference>
<dbReference type="SMART" id="SM00670">
    <property type="entry name" value="PINc"/>
    <property type="match status" value="1"/>
</dbReference>
<name>A0A2R7Y8B1_9ARCH</name>
<dbReference type="InterPro" id="IPR002716">
    <property type="entry name" value="PIN_dom"/>
</dbReference>
<gene>
    <name evidence="10" type="ORF">B9J98_02130</name>
</gene>
<sequence>MSASSASRGSAALPEGLKNASGKGFNRKPTVYVLDSTALIAGQTDFSRKEFVTTPSVILEVMHDESVKNVVEVAVESGQLEVSSPSEESIKEVEELAASTGDMARLSRTDLDVLALALEKSRAGLEVVVISDDYSVQNLARHMAIRTVGMIHPGIRKRITWITYCPVCRAEYGVSNLSVCAKCGAELKRRPAK</sequence>
<dbReference type="GO" id="GO:0004521">
    <property type="term" value="F:RNA endonuclease activity"/>
    <property type="evidence" value="ECO:0007669"/>
    <property type="project" value="UniProtKB-ARBA"/>
</dbReference>
<dbReference type="Proteomes" id="UP000244066">
    <property type="component" value="Unassembled WGS sequence"/>
</dbReference>
<reference evidence="10 11" key="1">
    <citation type="submission" date="2017-04" db="EMBL/GenBank/DDBJ databases">
        <title>Draft Aigarchaeota genome from a New Zealand hot spring.</title>
        <authorList>
            <person name="Reysenbach A.-L."/>
            <person name="Donaho J.A."/>
            <person name="Gerhart J."/>
            <person name="Kelley J.F."/>
            <person name="Kouba K."/>
            <person name="Podar M."/>
            <person name="Stott M."/>
        </authorList>
    </citation>
    <scope>NUCLEOTIDE SEQUENCE [LARGE SCALE GENOMIC DNA]</scope>
    <source>
        <strain evidence="10">NZ13_MG1</strain>
    </source>
</reference>
<dbReference type="PANTHER" id="PTHR12814">
    <property type="entry name" value="RNA-BINDING PROTEIN NOB1"/>
    <property type="match status" value="1"/>
</dbReference>
<evidence type="ECO:0000313" key="10">
    <source>
        <dbReference type="EMBL" id="PUA33763.1"/>
    </source>
</evidence>
<accession>A0A2R7Y8B1</accession>
<evidence type="ECO:0000313" key="11">
    <source>
        <dbReference type="Proteomes" id="UP000244066"/>
    </source>
</evidence>
<dbReference type="GO" id="GO:0005737">
    <property type="term" value="C:cytoplasm"/>
    <property type="evidence" value="ECO:0007669"/>
    <property type="project" value="UniProtKB-ARBA"/>
</dbReference>
<evidence type="ECO:0000256" key="1">
    <source>
        <dbReference type="ARBA" id="ARBA00005858"/>
    </source>
</evidence>
<dbReference type="AlphaFoldDB" id="A0A2R7Y8B1"/>
<comment type="function">
    <text evidence="7">Toxic component of a type II toxin-antitoxin (TA) system. Processes pre-16S-rRNA at its 3' end (the D-site) to yield the mature 3' end.</text>
</comment>
<evidence type="ECO:0000259" key="9">
    <source>
        <dbReference type="SMART" id="SM00670"/>
    </source>
</evidence>
<feature type="compositionally biased region" description="Low complexity" evidence="8">
    <location>
        <begin position="1"/>
        <end position="12"/>
    </location>
</feature>
<dbReference type="GO" id="GO:0046872">
    <property type="term" value="F:metal ion binding"/>
    <property type="evidence" value="ECO:0007669"/>
    <property type="project" value="UniProtKB-KW"/>
</dbReference>
<keyword evidence="3" id="KW-1277">Toxin-antitoxin system</keyword>
<comment type="caution">
    <text evidence="10">The sequence shown here is derived from an EMBL/GenBank/DDBJ whole genome shotgun (WGS) entry which is preliminary data.</text>
</comment>
<evidence type="ECO:0000256" key="2">
    <source>
        <dbReference type="ARBA" id="ARBA00021078"/>
    </source>
</evidence>
<evidence type="ECO:0000256" key="3">
    <source>
        <dbReference type="ARBA" id="ARBA00022649"/>
    </source>
</evidence>
<keyword evidence="4" id="KW-0540">Nuclease</keyword>
<dbReference type="InterPro" id="IPR033411">
    <property type="entry name" value="Ribonuclease_PIN"/>
</dbReference>
<proteinExistence type="inferred from homology"/>
<keyword evidence="5" id="KW-0479">Metal-binding</keyword>
<dbReference type="Gene3D" id="3.40.50.1010">
    <property type="entry name" value="5'-nuclease"/>
    <property type="match status" value="1"/>
</dbReference>
<evidence type="ECO:0000256" key="5">
    <source>
        <dbReference type="ARBA" id="ARBA00022723"/>
    </source>
</evidence>
<evidence type="ECO:0000256" key="6">
    <source>
        <dbReference type="ARBA" id="ARBA00022801"/>
    </source>
</evidence>
<dbReference type="CDD" id="cd09876">
    <property type="entry name" value="PIN_Nob1-like"/>
    <property type="match status" value="1"/>
</dbReference>
<evidence type="ECO:0000256" key="8">
    <source>
        <dbReference type="SAM" id="MobiDB-lite"/>
    </source>
</evidence>
<feature type="region of interest" description="Disordered" evidence="8">
    <location>
        <begin position="1"/>
        <end position="20"/>
    </location>
</feature>
<dbReference type="GO" id="GO:0016787">
    <property type="term" value="F:hydrolase activity"/>
    <property type="evidence" value="ECO:0007669"/>
    <property type="project" value="UniProtKB-KW"/>
</dbReference>
<evidence type="ECO:0000256" key="7">
    <source>
        <dbReference type="ARBA" id="ARBA00045770"/>
    </source>
</evidence>
<dbReference type="EMBL" id="NDWU01000004">
    <property type="protein sequence ID" value="PUA33763.1"/>
    <property type="molecule type" value="Genomic_DNA"/>
</dbReference>